<comment type="caution">
    <text evidence="2">The sequence shown here is derived from an EMBL/GenBank/DDBJ whole genome shotgun (WGS) entry which is preliminary data.</text>
</comment>
<evidence type="ECO:0000313" key="3">
    <source>
        <dbReference type="Proteomes" id="UP001283361"/>
    </source>
</evidence>
<protein>
    <submittedName>
        <fullName evidence="2">Uncharacterized protein</fullName>
    </submittedName>
</protein>
<proteinExistence type="predicted"/>
<accession>A0AAE1CKJ5</accession>
<gene>
    <name evidence="2" type="ORF">RRG08_058576</name>
</gene>
<organism evidence="2 3">
    <name type="scientific">Elysia crispata</name>
    <name type="common">lettuce slug</name>
    <dbReference type="NCBI Taxonomy" id="231223"/>
    <lineage>
        <taxon>Eukaryota</taxon>
        <taxon>Metazoa</taxon>
        <taxon>Spiralia</taxon>
        <taxon>Lophotrochozoa</taxon>
        <taxon>Mollusca</taxon>
        <taxon>Gastropoda</taxon>
        <taxon>Heterobranchia</taxon>
        <taxon>Euthyneura</taxon>
        <taxon>Panpulmonata</taxon>
        <taxon>Sacoglossa</taxon>
        <taxon>Placobranchoidea</taxon>
        <taxon>Plakobranchidae</taxon>
        <taxon>Elysia</taxon>
    </lineage>
</organism>
<reference evidence="2" key="1">
    <citation type="journal article" date="2023" name="G3 (Bethesda)">
        <title>A reference genome for the long-term kleptoplast-retaining sea slug Elysia crispata morphotype clarki.</title>
        <authorList>
            <person name="Eastman K.E."/>
            <person name="Pendleton A.L."/>
            <person name="Shaikh M.A."/>
            <person name="Suttiyut T."/>
            <person name="Ogas R."/>
            <person name="Tomko P."/>
            <person name="Gavelis G."/>
            <person name="Widhalm J.R."/>
            <person name="Wisecaver J.H."/>
        </authorList>
    </citation>
    <scope>NUCLEOTIDE SEQUENCE</scope>
    <source>
        <strain evidence="2">ECLA1</strain>
    </source>
</reference>
<evidence type="ECO:0000313" key="2">
    <source>
        <dbReference type="EMBL" id="KAK3704681.1"/>
    </source>
</evidence>
<sequence length="271" mass="30436">MCRVAGQGKACSAEIFGYQAKLLDANDTRHARNIWARSGNTSGVQTPAVAPSGQPNTSSTGYKLLLYITHAKRRFEAFGSSITYRTTNGKQVTMRAFKPQMVYTPADKSSYSCSNVTVAGEDYIYYEITVGEVAPLLECEVLHRPDIDFSYVYESSPNKDEAPKIVGICTCMLPLKTINKNVQSFRVRAKTRGVRGFSVSKKPDQGKPWFWRELVTYHGDLSQPFRESMQVKGQNVTLSPPGDEFIRFEDHGYDLEPDGWHLIHVNTSEWS</sequence>
<evidence type="ECO:0000256" key="1">
    <source>
        <dbReference type="SAM" id="MobiDB-lite"/>
    </source>
</evidence>
<dbReference type="AlphaFoldDB" id="A0AAE1CKJ5"/>
<feature type="region of interest" description="Disordered" evidence="1">
    <location>
        <begin position="37"/>
        <end position="57"/>
    </location>
</feature>
<name>A0AAE1CKJ5_9GAST</name>
<dbReference type="Proteomes" id="UP001283361">
    <property type="component" value="Unassembled WGS sequence"/>
</dbReference>
<dbReference type="EMBL" id="JAWDGP010007790">
    <property type="protein sequence ID" value="KAK3704681.1"/>
    <property type="molecule type" value="Genomic_DNA"/>
</dbReference>
<keyword evidence="3" id="KW-1185">Reference proteome</keyword>